<dbReference type="RefSeq" id="WP_147201802.1">
    <property type="nucleotide sequence ID" value="NZ_BJYT01000001.1"/>
</dbReference>
<evidence type="ECO:0000313" key="1">
    <source>
        <dbReference type="EMBL" id="GEO07846.1"/>
    </source>
</evidence>
<dbReference type="Proteomes" id="UP000321513">
    <property type="component" value="Unassembled WGS sequence"/>
</dbReference>
<reference evidence="1 2" key="1">
    <citation type="submission" date="2019-07" db="EMBL/GenBank/DDBJ databases">
        <title>Whole genome shotgun sequence of Segetibacter aerophilus NBRC 106135.</title>
        <authorList>
            <person name="Hosoyama A."/>
            <person name="Uohara A."/>
            <person name="Ohji S."/>
            <person name="Ichikawa N."/>
        </authorList>
    </citation>
    <scope>NUCLEOTIDE SEQUENCE [LARGE SCALE GENOMIC DNA]</scope>
    <source>
        <strain evidence="1 2">NBRC 106135</strain>
    </source>
</reference>
<accession>A0A512B7B6</accession>
<keyword evidence="2" id="KW-1185">Reference proteome</keyword>
<comment type="caution">
    <text evidence="1">The sequence shown here is derived from an EMBL/GenBank/DDBJ whole genome shotgun (WGS) entry which is preliminary data.</text>
</comment>
<dbReference type="OrthoDB" id="84831at563835"/>
<proteinExistence type="predicted"/>
<evidence type="ECO:0000313" key="2">
    <source>
        <dbReference type="Proteomes" id="UP000321513"/>
    </source>
</evidence>
<name>A0A512B7B6_9BACT</name>
<protein>
    <submittedName>
        <fullName evidence="1">Uncharacterized protein</fullName>
    </submittedName>
</protein>
<dbReference type="AlphaFoldDB" id="A0A512B7B6"/>
<dbReference type="EMBL" id="BJYT01000001">
    <property type="protein sequence ID" value="GEO07846.1"/>
    <property type="molecule type" value="Genomic_DNA"/>
</dbReference>
<gene>
    <name evidence="1" type="ORF">SAE01_03420</name>
</gene>
<sequence>MVNPNTQQVFMLADYFGSLANAVGEYIDFNKGNMSVSERNSLYDIEIDLARVGGEINMIGVNLVFEDVKEMLDQLEIITHGVKKAVKKALAVQDAINIASKLVTIGTAIISKNPKAIVQSTIDFGKSLNIKM</sequence>
<organism evidence="1 2">
    <name type="scientific">Segetibacter aerophilus</name>
    <dbReference type="NCBI Taxonomy" id="670293"/>
    <lineage>
        <taxon>Bacteria</taxon>
        <taxon>Pseudomonadati</taxon>
        <taxon>Bacteroidota</taxon>
        <taxon>Chitinophagia</taxon>
        <taxon>Chitinophagales</taxon>
        <taxon>Chitinophagaceae</taxon>
        <taxon>Segetibacter</taxon>
    </lineage>
</organism>